<comment type="caution">
    <text evidence="2">The sequence shown here is derived from an EMBL/GenBank/DDBJ whole genome shotgun (WGS) entry which is preliminary data.</text>
</comment>
<evidence type="ECO:0000313" key="2">
    <source>
        <dbReference type="EMBL" id="MCO8271333.1"/>
    </source>
</evidence>
<protein>
    <recommendedName>
        <fullName evidence="4">CU044_5270 family protein</fullName>
    </recommendedName>
</protein>
<dbReference type="RefSeq" id="WP_253237467.1">
    <property type="nucleotide sequence ID" value="NZ_JAMYJR010000012.1"/>
</dbReference>
<evidence type="ECO:0000256" key="1">
    <source>
        <dbReference type="SAM" id="Phobius"/>
    </source>
</evidence>
<dbReference type="EMBL" id="JAMYJR010000012">
    <property type="protein sequence ID" value="MCO8271333.1"/>
    <property type="molecule type" value="Genomic_DNA"/>
</dbReference>
<name>A0ABT1DLF7_9ACTN</name>
<sequence>MKPMDHDLVAVRDLPPGIVEPSDEALARVRQRVFARPAPRRLAWGPMMRRFWVPVAAAAAVLLVVGAGLYFLRPRTISQPHPVSSDPAVVRRVFDRLIAAAADATPYRPRAGQLIYQDGRCVERDAVDGQAYEKRTESWIEPATAAFVGSVEGGPVAGPTPEAWVSENAKDSFRTRPPSERPLLELTDFVDGPTEPAAARRDLIDRITTDTAVPEDDQVWGAIYELAVLDALIPVERRVALYQVLAGLPVSVGETGVDGRRLVIVRFATPAGAFAGYLGEDKNYDLLIDPATGFVAGTQVRLADPAATWPVETVPSRSAPARVDPDLVRRDLYRFGLVENIGERP</sequence>
<keyword evidence="1" id="KW-0812">Transmembrane</keyword>
<feature type="transmembrane region" description="Helical" evidence="1">
    <location>
        <begin position="51"/>
        <end position="72"/>
    </location>
</feature>
<organism evidence="2 3">
    <name type="scientific">Paractinoplanes aksuensis</name>
    <dbReference type="NCBI Taxonomy" id="2939490"/>
    <lineage>
        <taxon>Bacteria</taxon>
        <taxon>Bacillati</taxon>
        <taxon>Actinomycetota</taxon>
        <taxon>Actinomycetes</taxon>
        <taxon>Micromonosporales</taxon>
        <taxon>Micromonosporaceae</taxon>
        <taxon>Paractinoplanes</taxon>
    </lineage>
</organism>
<keyword evidence="1" id="KW-0472">Membrane</keyword>
<evidence type="ECO:0008006" key="4">
    <source>
        <dbReference type="Google" id="ProtNLM"/>
    </source>
</evidence>
<reference evidence="2 3" key="1">
    <citation type="submission" date="2022-06" db="EMBL/GenBank/DDBJ databases">
        <title>New Species of the Genus Actinoplanes, ActinopZanes ferrugineus.</title>
        <authorList>
            <person name="Ding P."/>
        </authorList>
    </citation>
    <scope>NUCLEOTIDE SEQUENCE [LARGE SCALE GENOMIC DNA]</scope>
    <source>
        <strain evidence="2 3">TRM88003</strain>
    </source>
</reference>
<gene>
    <name evidence="2" type="ORF">M1L60_12085</name>
</gene>
<keyword evidence="1" id="KW-1133">Transmembrane helix</keyword>
<keyword evidence="3" id="KW-1185">Reference proteome</keyword>
<evidence type="ECO:0000313" key="3">
    <source>
        <dbReference type="Proteomes" id="UP001523369"/>
    </source>
</evidence>
<dbReference type="Proteomes" id="UP001523369">
    <property type="component" value="Unassembled WGS sequence"/>
</dbReference>
<proteinExistence type="predicted"/>
<accession>A0ABT1DLF7</accession>